<dbReference type="HOGENOM" id="CLU_081588_3_0_3"/>
<dbReference type="AlphaFoldDB" id="B7KJ24"/>
<evidence type="ECO:0000313" key="1">
    <source>
        <dbReference type="EMBL" id="ACK70860.1"/>
    </source>
</evidence>
<dbReference type="InterPro" id="IPR013382">
    <property type="entry name" value="CRISPR-assoc_prot_Cse2"/>
</dbReference>
<accession>B7KJ24</accession>
<dbReference type="Proteomes" id="UP000002384">
    <property type="component" value="Chromosome"/>
</dbReference>
<dbReference type="STRING" id="65393.PCC7424_2440"/>
<gene>
    <name evidence="1" type="ordered locus">PCC7424_2440</name>
</gene>
<name>B7KJ24_GLOC7</name>
<protein>
    <submittedName>
        <fullName evidence="1">CRISPR-associated protein, Cse2 family</fullName>
    </submittedName>
</protein>
<reference evidence="2" key="1">
    <citation type="journal article" date="2011" name="MBio">
        <title>Novel metabolic attributes of the genus Cyanothece, comprising a group of unicellular nitrogen-fixing Cyanobacteria.</title>
        <authorList>
            <person name="Bandyopadhyay A."/>
            <person name="Elvitigala T."/>
            <person name="Welsh E."/>
            <person name="Stockel J."/>
            <person name="Liberton M."/>
            <person name="Min H."/>
            <person name="Sherman L.A."/>
            <person name="Pakrasi H.B."/>
        </authorList>
    </citation>
    <scope>NUCLEOTIDE SEQUENCE [LARGE SCALE GENOMIC DNA]</scope>
    <source>
        <strain evidence="2">PCC 7424</strain>
    </source>
</reference>
<dbReference type="InterPro" id="IPR038287">
    <property type="entry name" value="Cse2_sf"/>
</dbReference>
<dbReference type="RefSeq" id="WP_015954464.1">
    <property type="nucleotide sequence ID" value="NC_011729.1"/>
</dbReference>
<sequence length="171" mass="20098">MTTTEISKERAFINAVWQRIEGNRGAIATVSRCTDSDPYYQRQAATYIYPYLPDDIRQWQKKINRYVFVAALMAKNHQQNPKDAQIGSSFGHTCLRLKKHANVNANGIENRFQALLNANGEDVYRYLGMFAPLLRQHNIPCEWAKLLEDLNCWDHEEEKVRLRWARDFYQD</sequence>
<dbReference type="Gene3D" id="1.10.520.40">
    <property type="entry name" value="CRISPR-associated protein Cse2"/>
    <property type="match status" value="1"/>
</dbReference>
<dbReference type="Pfam" id="PF09485">
    <property type="entry name" value="CRISPR_Cse2"/>
    <property type="match status" value="1"/>
</dbReference>
<evidence type="ECO:0000313" key="2">
    <source>
        <dbReference type="Proteomes" id="UP000002384"/>
    </source>
</evidence>
<dbReference type="NCBIfam" id="TIGR02548">
    <property type="entry name" value="casB_cse2"/>
    <property type="match status" value="1"/>
</dbReference>
<keyword evidence="2" id="KW-1185">Reference proteome</keyword>
<dbReference type="KEGG" id="cyc:PCC7424_2440"/>
<proteinExistence type="predicted"/>
<dbReference type="EMBL" id="CP001291">
    <property type="protein sequence ID" value="ACK70860.1"/>
    <property type="molecule type" value="Genomic_DNA"/>
</dbReference>
<organism evidence="1 2">
    <name type="scientific">Gloeothece citriformis (strain PCC 7424)</name>
    <name type="common">Cyanothece sp. (strain PCC 7424)</name>
    <dbReference type="NCBI Taxonomy" id="65393"/>
    <lineage>
        <taxon>Bacteria</taxon>
        <taxon>Bacillati</taxon>
        <taxon>Cyanobacteriota</taxon>
        <taxon>Cyanophyceae</taxon>
        <taxon>Oscillatoriophycideae</taxon>
        <taxon>Chroococcales</taxon>
        <taxon>Aphanothecaceae</taxon>
        <taxon>Gloeothece</taxon>
        <taxon>Gloeothece citriformis</taxon>
    </lineage>
</organism>
<dbReference type="OrthoDB" id="160663at2"/>
<dbReference type="eggNOG" id="ENOG503397A">
    <property type="taxonomic scope" value="Bacteria"/>
</dbReference>